<feature type="region of interest" description="Disordered" evidence="6">
    <location>
        <begin position="269"/>
        <end position="408"/>
    </location>
</feature>
<evidence type="ECO:0000256" key="1">
    <source>
        <dbReference type="ARBA" id="ARBA00023015"/>
    </source>
</evidence>
<evidence type="ECO:0000256" key="4">
    <source>
        <dbReference type="ARBA" id="ARBA00023242"/>
    </source>
</evidence>
<keyword evidence="3" id="KW-0804">Transcription</keyword>
<dbReference type="Gene3D" id="1.10.10.10">
    <property type="entry name" value="Winged helix-like DNA-binding domain superfamily/Winged helix DNA-binding domain"/>
    <property type="match status" value="1"/>
</dbReference>
<keyword evidence="4 5" id="KW-0539">Nucleus</keyword>
<protein>
    <recommendedName>
        <fullName evidence="7">Fork-head domain-containing protein</fullName>
    </recommendedName>
</protein>
<sequence length="408" mass="45494">MSELFNYVRLESQWLHFPPEPEQNVEVTFSRIPTSPQIDPILMEPHIGKIRQTTSSGLPSPQTHSILLIPHTVGKEKTKEAKSCPVQSGLVSKPGPSRIRTSLLDPTDTALPSHIETEQYLRRHLRMPHSAVHLESWPDDVVATKPEQIMLAIWGSQRKMLTLGEIHDAIERRFPRRDGNTAWKRSIRHSLSLHLIFRQIPKPKGIAGRGDLWLIDIRRAGLKRPPATSNLATSGSSSIGQGSPETSPSVQLSPVLQSRNEVLPDEAPVVESSTRYQHSGPWNGLPETSASLGYGGQHHSGQHITQPQTGPNAESQQNLVQPTPPHASLTPNVGRTSIKRERKPSSRMETSIKRERNPSTKYPRYPSETSADDAKSIARPSTKRRRNPPKTSADDAEFIPSRPRRTKN</sequence>
<dbReference type="Proteomes" id="UP000283269">
    <property type="component" value="Unassembled WGS sequence"/>
</dbReference>
<keyword evidence="9" id="KW-1185">Reference proteome</keyword>
<keyword evidence="2 5" id="KW-0238">DNA-binding</keyword>
<dbReference type="PANTHER" id="PTHR46078:SF2">
    <property type="entry name" value="FORK-HEAD DOMAIN-CONTAINING PROTEIN"/>
    <property type="match status" value="1"/>
</dbReference>
<feature type="region of interest" description="Disordered" evidence="6">
    <location>
        <begin position="225"/>
        <end position="253"/>
    </location>
</feature>
<feature type="compositionally biased region" description="Polar residues" evidence="6">
    <location>
        <begin position="227"/>
        <end position="253"/>
    </location>
</feature>
<organism evidence="8 9">
    <name type="scientific">Psilocybe cyanescens</name>
    <dbReference type="NCBI Taxonomy" id="93625"/>
    <lineage>
        <taxon>Eukaryota</taxon>
        <taxon>Fungi</taxon>
        <taxon>Dikarya</taxon>
        <taxon>Basidiomycota</taxon>
        <taxon>Agaricomycotina</taxon>
        <taxon>Agaricomycetes</taxon>
        <taxon>Agaricomycetidae</taxon>
        <taxon>Agaricales</taxon>
        <taxon>Agaricineae</taxon>
        <taxon>Strophariaceae</taxon>
        <taxon>Psilocybe</taxon>
    </lineage>
</organism>
<gene>
    <name evidence="8" type="ORF">CVT25_008120</name>
</gene>
<evidence type="ECO:0000256" key="3">
    <source>
        <dbReference type="ARBA" id="ARBA00023163"/>
    </source>
</evidence>
<evidence type="ECO:0000313" key="9">
    <source>
        <dbReference type="Proteomes" id="UP000283269"/>
    </source>
</evidence>
<dbReference type="GO" id="GO:0005634">
    <property type="term" value="C:nucleus"/>
    <property type="evidence" value="ECO:0007669"/>
    <property type="project" value="UniProtKB-SubCell"/>
</dbReference>
<dbReference type="GO" id="GO:0000978">
    <property type="term" value="F:RNA polymerase II cis-regulatory region sequence-specific DNA binding"/>
    <property type="evidence" value="ECO:0007669"/>
    <property type="project" value="TreeGrafter"/>
</dbReference>
<name>A0A409X9N9_PSICY</name>
<accession>A0A409X9N9</accession>
<dbReference type="SMART" id="SM00339">
    <property type="entry name" value="FH"/>
    <property type="match status" value="1"/>
</dbReference>
<evidence type="ECO:0000259" key="7">
    <source>
        <dbReference type="PROSITE" id="PS50039"/>
    </source>
</evidence>
<dbReference type="PROSITE" id="PS50039">
    <property type="entry name" value="FORK_HEAD_3"/>
    <property type="match status" value="1"/>
</dbReference>
<dbReference type="STRING" id="93625.A0A409X9N9"/>
<dbReference type="Pfam" id="PF00250">
    <property type="entry name" value="Forkhead"/>
    <property type="match status" value="1"/>
</dbReference>
<feature type="region of interest" description="Disordered" evidence="6">
    <location>
        <begin position="86"/>
        <end position="107"/>
    </location>
</feature>
<dbReference type="InterPro" id="IPR036388">
    <property type="entry name" value="WH-like_DNA-bd_sf"/>
</dbReference>
<evidence type="ECO:0000313" key="8">
    <source>
        <dbReference type="EMBL" id="PPQ87424.1"/>
    </source>
</evidence>
<feature type="compositionally biased region" description="Basic and acidic residues" evidence="6">
    <location>
        <begin position="343"/>
        <end position="358"/>
    </location>
</feature>
<comment type="caution">
    <text evidence="8">The sequence shown here is derived from an EMBL/GenBank/DDBJ whole genome shotgun (WGS) entry which is preliminary data.</text>
</comment>
<dbReference type="SUPFAM" id="SSF46785">
    <property type="entry name" value="Winged helix' DNA-binding domain"/>
    <property type="match status" value="1"/>
</dbReference>
<dbReference type="AlphaFoldDB" id="A0A409X9N9"/>
<dbReference type="EMBL" id="NHYD01002283">
    <property type="protein sequence ID" value="PPQ87424.1"/>
    <property type="molecule type" value="Genomic_DNA"/>
</dbReference>
<evidence type="ECO:0000256" key="6">
    <source>
        <dbReference type="SAM" id="MobiDB-lite"/>
    </source>
</evidence>
<feature type="DNA-binding region" description="Fork-head" evidence="5">
    <location>
        <begin position="149"/>
        <end position="216"/>
    </location>
</feature>
<feature type="compositionally biased region" description="Polar residues" evidence="6">
    <location>
        <begin position="302"/>
        <end position="321"/>
    </location>
</feature>
<dbReference type="InterPro" id="IPR001766">
    <property type="entry name" value="Fork_head_dom"/>
</dbReference>
<keyword evidence="1" id="KW-0805">Transcription regulation</keyword>
<comment type="subcellular location">
    <subcellularLocation>
        <location evidence="5">Nucleus</location>
    </subcellularLocation>
</comment>
<proteinExistence type="predicted"/>
<evidence type="ECO:0000256" key="5">
    <source>
        <dbReference type="PROSITE-ProRule" id="PRU00089"/>
    </source>
</evidence>
<dbReference type="InterPro" id="IPR036390">
    <property type="entry name" value="WH_DNA-bd_sf"/>
</dbReference>
<dbReference type="PANTHER" id="PTHR46078">
    <property type="entry name" value="FORKHEAD BOX PROTEIN J2 FAMILY MEMBER"/>
    <property type="match status" value="1"/>
</dbReference>
<dbReference type="CDD" id="cd00059">
    <property type="entry name" value="FH_FOX"/>
    <property type="match status" value="1"/>
</dbReference>
<feature type="domain" description="Fork-head" evidence="7">
    <location>
        <begin position="149"/>
        <end position="216"/>
    </location>
</feature>
<dbReference type="InParanoid" id="A0A409X9N9"/>
<dbReference type="OrthoDB" id="5954824at2759"/>
<evidence type="ECO:0000256" key="2">
    <source>
        <dbReference type="ARBA" id="ARBA00023125"/>
    </source>
</evidence>
<dbReference type="GO" id="GO:0000981">
    <property type="term" value="F:DNA-binding transcription factor activity, RNA polymerase II-specific"/>
    <property type="evidence" value="ECO:0007669"/>
    <property type="project" value="TreeGrafter"/>
</dbReference>
<dbReference type="InterPro" id="IPR045912">
    <property type="entry name" value="FOXJ2/3-like"/>
</dbReference>
<reference evidence="8 9" key="1">
    <citation type="journal article" date="2018" name="Evol. Lett.">
        <title>Horizontal gene cluster transfer increased hallucinogenic mushroom diversity.</title>
        <authorList>
            <person name="Reynolds H.T."/>
            <person name="Vijayakumar V."/>
            <person name="Gluck-Thaler E."/>
            <person name="Korotkin H.B."/>
            <person name="Matheny P.B."/>
            <person name="Slot J.C."/>
        </authorList>
    </citation>
    <scope>NUCLEOTIDE SEQUENCE [LARGE SCALE GENOMIC DNA]</scope>
    <source>
        <strain evidence="8 9">2631</strain>
    </source>
</reference>